<dbReference type="EMBL" id="CCYD01000349">
    <property type="protein sequence ID" value="CEG39042.1"/>
    <property type="molecule type" value="Genomic_DNA"/>
</dbReference>
<dbReference type="Proteomes" id="UP000054928">
    <property type="component" value="Unassembled WGS sequence"/>
</dbReference>
<organism evidence="1 2">
    <name type="scientific">Plasmopara halstedii</name>
    <name type="common">Downy mildew of sunflower</name>
    <dbReference type="NCBI Taxonomy" id="4781"/>
    <lineage>
        <taxon>Eukaryota</taxon>
        <taxon>Sar</taxon>
        <taxon>Stramenopiles</taxon>
        <taxon>Oomycota</taxon>
        <taxon>Peronosporomycetes</taxon>
        <taxon>Peronosporales</taxon>
        <taxon>Peronosporaceae</taxon>
        <taxon>Plasmopara</taxon>
    </lineage>
</organism>
<name>A0A0P1ADS4_PLAHL</name>
<reference evidence="2" key="1">
    <citation type="submission" date="2014-09" db="EMBL/GenBank/DDBJ databases">
        <authorList>
            <person name="Sharma Rahul"/>
            <person name="Thines Marco"/>
        </authorList>
    </citation>
    <scope>NUCLEOTIDE SEQUENCE [LARGE SCALE GENOMIC DNA]</scope>
</reference>
<proteinExistence type="predicted"/>
<evidence type="ECO:0000313" key="1">
    <source>
        <dbReference type="EMBL" id="CEG39042.1"/>
    </source>
</evidence>
<sequence length="58" mass="6161">MPSTETAFVCFAKGELGVSSIKSVETAKEGFELGPSNQISAGLRETNVISFKRRLGAL</sequence>
<keyword evidence="2" id="KW-1185">Reference proteome</keyword>
<dbReference type="AlphaFoldDB" id="A0A0P1ADS4"/>
<evidence type="ECO:0000313" key="2">
    <source>
        <dbReference type="Proteomes" id="UP000054928"/>
    </source>
</evidence>
<accession>A0A0P1ADS4</accession>
<dbReference type="RefSeq" id="XP_024575411.1">
    <property type="nucleotide sequence ID" value="XM_024724545.1"/>
</dbReference>
<dbReference type="GeneID" id="36404161"/>
<protein>
    <submittedName>
        <fullName evidence="1">Uncharacterized protein</fullName>
    </submittedName>
</protein>